<dbReference type="Proteomes" id="UP000682811">
    <property type="component" value="Unassembled WGS sequence"/>
</dbReference>
<feature type="transmembrane region" description="Helical" evidence="2">
    <location>
        <begin position="143"/>
        <end position="161"/>
    </location>
</feature>
<keyword evidence="4" id="KW-1185">Reference proteome</keyword>
<evidence type="ECO:0000313" key="3">
    <source>
        <dbReference type="EMBL" id="GIO48311.1"/>
    </source>
</evidence>
<accession>A0A920CP72</accession>
<feature type="transmembrane region" description="Helical" evidence="2">
    <location>
        <begin position="39"/>
        <end position="56"/>
    </location>
</feature>
<evidence type="ECO:0000256" key="1">
    <source>
        <dbReference type="SAM" id="MobiDB-lite"/>
    </source>
</evidence>
<evidence type="ECO:0000256" key="2">
    <source>
        <dbReference type="SAM" id="Phobius"/>
    </source>
</evidence>
<sequence>MHSVRRTGGPGRSRTDDRDLREQPAAVRTRRMFSRKRKFTAGLLAAICPGLGHVYLGLYRKGVAFMFTLLLDASALLYFSSIGMQINVPLLILLALVIPVAYFYNVYDVLQAADFVILRRAQTSDKDNGEVEAYRNPFSVERGPFFGIMLIVGGALMFAFYQKPGWLQFYIEHYSKITVAAVLIAAGLWAGIREVWILWKQRRSEQSREGER</sequence>
<keyword evidence="2" id="KW-1133">Transmembrane helix</keyword>
<feature type="compositionally biased region" description="Basic and acidic residues" evidence="1">
    <location>
        <begin position="13"/>
        <end position="22"/>
    </location>
</feature>
<dbReference type="RefSeq" id="WP_194235631.1">
    <property type="nucleotide sequence ID" value="NZ_AP025343.1"/>
</dbReference>
<name>A0A920CP72_9BACL</name>
<feature type="transmembrane region" description="Helical" evidence="2">
    <location>
        <begin position="86"/>
        <end position="104"/>
    </location>
</feature>
<keyword evidence="2" id="KW-0472">Membrane</keyword>
<keyword evidence="2" id="KW-0812">Transmembrane</keyword>
<reference evidence="3 4" key="1">
    <citation type="submission" date="2021-03" db="EMBL/GenBank/DDBJ databases">
        <title>Antimicrobial resistance genes in bacteria isolated from Japanese honey, and their potential for conferring macrolide and lincosamide resistance in the American foulbrood pathogen Paenibacillus larvae.</title>
        <authorList>
            <person name="Okamoto M."/>
            <person name="Kumagai M."/>
            <person name="Kanamori H."/>
            <person name="Takamatsu D."/>
        </authorList>
    </citation>
    <scope>NUCLEOTIDE SEQUENCE [LARGE SCALE GENOMIC DNA]</scope>
    <source>
        <strain evidence="3 4">J34TS1</strain>
    </source>
</reference>
<organism evidence="3 4">
    <name type="scientific">Paenibacillus azoreducens</name>
    <dbReference type="NCBI Taxonomy" id="116718"/>
    <lineage>
        <taxon>Bacteria</taxon>
        <taxon>Bacillati</taxon>
        <taxon>Bacillota</taxon>
        <taxon>Bacilli</taxon>
        <taxon>Bacillales</taxon>
        <taxon>Paenibacillaceae</taxon>
        <taxon>Paenibacillus</taxon>
    </lineage>
</organism>
<gene>
    <name evidence="3" type="ORF">J34TS1_30760</name>
</gene>
<evidence type="ECO:0000313" key="4">
    <source>
        <dbReference type="Proteomes" id="UP000682811"/>
    </source>
</evidence>
<dbReference type="AlphaFoldDB" id="A0A920CP72"/>
<proteinExistence type="predicted"/>
<feature type="transmembrane region" description="Helical" evidence="2">
    <location>
        <begin position="173"/>
        <end position="192"/>
    </location>
</feature>
<feature type="region of interest" description="Disordered" evidence="1">
    <location>
        <begin position="1"/>
        <end position="23"/>
    </location>
</feature>
<comment type="caution">
    <text evidence="3">The sequence shown here is derived from an EMBL/GenBank/DDBJ whole genome shotgun (WGS) entry which is preliminary data.</text>
</comment>
<protein>
    <submittedName>
        <fullName evidence="3">Uncharacterized protein</fullName>
    </submittedName>
</protein>
<dbReference type="EMBL" id="BORT01000013">
    <property type="protein sequence ID" value="GIO48311.1"/>
    <property type="molecule type" value="Genomic_DNA"/>
</dbReference>